<reference evidence="1 2" key="1">
    <citation type="submission" date="2016-05" db="EMBL/GenBank/DDBJ databases">
        <title>A degradative enzymes factory behind the ericoid mycorrhizal symbiosis.</title>
        <authorList>
            <consortium name="DOE Joint Genome Institute"/>
            <person name="Martino E."/>
            <person name="Morin E."/>
            <person name="Grelet G."/>
            <person name="Kuo A."/>
            <person name="Kohler A."/>
            <person name="Daghino S."/>
            <person name="Barry K."/>
            <person name="Choi C."/>
            <person name="Cichocki N."/>
            <person name="Clum A."/>
            <person name="Copeland A."/>
            <person name="Hainaut M."/>
            <person name="Haridas S."/>
            <person name="Labutti K."/>
            <person name="Lindquist E."/>
            <person name="Lipzen A."/>
            <person name="Khouja H.-R."/>
            <person name="Murat C."/>
            <person name="Ohm R."/>
            <person name="Olson A."/>
            <person name="Spatafora J."/>
            <person name="Veneault-Fourrey C."/>
            <person name="Henrissat B."/>
            <person name="Grigoriev I."/>
            <person name="Martin F."/>
            <person name="Perotto S."/>
        </authorList>
    </citation>
    <scope>NUCLEOTIDE SEQUENCE [LARGE SCALE GENOMIC DNA]</scope>
    <source>
        <strain evidence="1 2">UAMH 7357</strain>
    </source>
</reference>
<dbReference type="Proteomes" id="UP000235672">
    <property type="component" value="Unassembled WGS sequence"/>
</dbReference>
<evidence type="ECO:0000313" key="1">
    <source>
        <dbReference type="EMBL" id="PMD23111.1"/>
    </source>
</evidence>
<keyword evidence="2" id="KW-1185">Reference proteome</keyword>
<proteinExistence type="predicted"/>
<evidence type="ECO:0000313" key="2">
    <source>
        <dbReference type="Proteomes" id="UP000235672"/>
    </source>
</evidence>
<sequence>MHYTPVRPPALQAIDSDIHMFPRNATILTVNYSTITSSGWTHLIASSLAISTTQIVPNITQHLKDNNPIEALRFHIFLYQSPRYQPELESRTANDLSSLGIGHWWHLPLYYSARHGCGYTKEQIFMQSLVHRAYKQFFMFRTWIASSCDIGDVDGGIYDGILVGTRRQ</sequence>
<accession>A0A2J6QA35</accession>
<organism evidence="1 2">
    <name type="scientific">Hyaloscypha hepaticicola</name>
    <dbReference type="NCBI Taxonomy" id="2082293"/>
    <lineage>
        <taxon>Eukaryota</taxon>
        <taxon>Fungi</taxon>
        <taxon>Dikarya</taxon>
        <taxon>Ascomycota</taxon>
        <taxon>Pezizomycotina</taxon>
        <taxon>Leotiomycetes</taxon>
        <taxon>Helotiales</taxon>
        <taxon>Hyaloscyphaceae</taxon>
        <taxon>Hyaloscypha</taxon>
    </lineage>
</organism>
<gene>
    <name evidence="1" type="ORF">NA56DRAFT_701384</name>
</gene>
<dbReference type="AlphaFoldDB" id="A0A2J6QA35"/>
<protein>
    <submittedName>
        <fullName evidence="1">Uncharacterized protein</fullName>
    </submittedName>
</protein>
<name>A0A2J6QA35_9HELO</name>
<dbReference type="EMBL" id="KZ613475">
    <property type="protein sequence ID" value="PMD23111.1"/>
    <property type="molecule type" value="Genomic_DNA"/>
</dbReference>